<protein>
    <submittedName>
        <fullName evidence="4">TetR/AcrR family transcriptional regulator</fullName>
    </submittedName>
</protein>
<dbReference type="SUPFAM" id="SSF46689">
    <property type="entry name" value="Homeodomain-like"/>
    <property type="match status" value="1"/>
</dbReference>
<sequence>MSSARAEMLDRVTAYAAENGIGAKSLREIADGIGSSHRMLLYHFGTREGLLAAIVEAVERQQREVMTELAARHETAQELMLALWERVSSPEARPFVRLFFEVLGLAAQGAAGADQLLSGLTEPWLDSGAELAPGVRREAIRVGVAVVRGLLLDLVAGADPADVDRAYRLFAGSFEDLTRIG</sequence>
<evidence type="ECO:0000313" key="4">
    <source>
        <dbReference type="EMBL" id="MFC4135017.1"/>
    </source>
</evidence>
<gene>
    <name evidence="4" type="ORF">ACFOZ4_30780</name>
</gene>
<dbReference type="PROSITE" id="PS50977">
    <property type="entry name" value="HTH_TETR_2"/>
    <property type="match status" value="1"/>
</dbReference>
<keyword evidence="5" id="KW-1185">Reference proteome</keyword>
<dbReference type="RefSeq" id="WP_253762829.1">
    <property type="nucleotide sequence ID" value="NZ_JAMZDZ010000001.1"/>
</dbReference>
<proteinExistence type="predicted"/>
<evidence type="ECO:0000256" key="1">
    <source>
        <dbReference type="ARBA" id="ARBA00023125"/>
    </source>
</evidence>
<dbReference type="Gene3D" id="1.10.357.10">
    <property type="entry name" value="Tetracycline Repressor, domain 2"/>
    <property type="match status" value="1"/>
</dbReference>
<evidence type="ECO:0000256" key="2">
    <source>
        <dbReference type="PROSITE-ProRule" id="PRU00335"/>
    </source>
</evidence>
<feature type="domain" description="HTH tetR-type" evidence="3">
    <location>
        <begin position="2"/>
        <end position="62"/>
    </location>
</feature>
<dbReference type="EMBL" id="JBHSAY010000020">
    <property type="protein sequence ID" value="MFC4135017.1"/>
    <property type="molecule type" value="Genomic_DNA"/>
</dbReference>
<reference evidence="5" key="1">
    <citation type="journal article" date="2019" name="Int. J. Syst. Evol. Microbiol.">
        <title>The Global Catalogue of Microorganisms (GCM) 10K type strain sequencing project: providing services to taxonomists for standard genome sequencing and annotation.</title>
        <authorList>
            <consortium name="The Broad Institute Genomics Platform"/>
            <consortium name="The Broad Institute Genome Sequencing Center for Infectious Disease"/>
            <person name="Wu L."/>
            <person name="Ma J."/>
        </authorList>
    </citation>
    <scope>NUCLEOTIDE SEQUENCE [LARGE SCALE GENOMIC DNA]</scope>
    <source>
        <strain evidence="5">CGMCC 4.7289</strain>
    </source>
</reference>
<organism evidence="4 5">
    <name type="scientific">Hamadaea flava</name>
    <dbReference type="NCBI Taxonomy" id="1742688"/>
    <lineage>
        <taxon>Bacteria</taxon>
        <taxon>Bacillati</taxon>
        <taxon>Actinomycetota</taxon>
        <taxon>Actinomycetes</taxon>
        <taxon>Micromonosporales</taxon>
        <taxon>Micromonosporaceae</taxon>
        <taxon>Hamadaea</taxon>
    </lineage>
</organism>
<keyword evidence="1 2" id="KW-0238">DNA-binding</keyword>
<comment type="caution">
    <text evidence="4">The sequence shown here is derived from an EMBL/GenBank/DDBJ whole genome shotgun (WGS) entry which is preliminary data.</text>
</comment>
<evidence type="ECO:0000313" key="5">
    <source>
        <dbReference type="Proteomes" id="UP001595816"/>
    </source>
</evidence>
<evidence type="ECO:0000259" key="3">
    <source>
        <dbReference type="PROSITE" id="PS50977"/>
    </source>
</evidence>
<dbReference type="InterPro" id="IPR009057">
    <property type="entry name" value="Homeodomain-like_sf"/>
</dbReference>
<accession>A0ABV8LVC5</accession>
<feature type="DNA-binding region" description="H-T-H motif" evidence="2">
    <location>
        <begin position="25"/>
        <end position="44"/>
    </location>
</feature>
<dbReference type="InterPro" id="IPR001647">
    <property type="entry name" value="HTH_TetR"/>
</dbReference>
<dbReference type="Pfam" id="PF00440">
    <property type="entry name" value="TetR_N"/>
    <property type="match status" value="1"/>
</dbReference>
<dbReference type="Proteomes" id="UP001595816">
    <property type="component" value="Unassembled WGS sequence"/>
</dbReference>
<name>A0ABV8LVC5_9ACTN</name>